<dbReference type="Pfam" id="PF13621">
    <property type="entry name" value="Cupin_8"/>
    <property type="match status" value="1"/>
</dbReference>
<dbReference type="InterPro" id="IPR041667">
    <property type="entry name" value="Cupin_8"/>
</dbReference>
<dbReference type="PROSITE" id="PS51184">
    <property type="entry name" value="JMJC"/>
    <property type="match status" value="1"/>
</dbReference>
<accession>A0A836CMX0</accession>
<sequence>MELSMCCIASSEPDKPVAVPQLAPCFRAPAFIDETELLQICLWAGPQETSTNLHYDCNHNVLFVLAGSKVVTLLPPSATPRVKAFPAYATTPNHSALSAHAAAAAARAGAAAGDGSARVTVAAGAALFIPEGWWHQVESAPRTVAVNVWYEGVRAAIAKQSSGGGGGGGGGGATAYAYLLRCAAHELVAAARAESRRRLLGDAARRHQGDDQHGTERVPVRLNGAAAPAAAPPPPPPTDAPTQSQAARGGAGLASMSVAEMRAAAAADGGAWRRALRALPPAHADAVTSAWEAAAAQAATEAEADALYEALAMDAETRSALLRLTQEHARRVCLEELERVLGPLAAAAAPRRGSAEEDGIEM</sequence>
<evidence type="ECO:0000313" key="4">
    <source>
        <dbReference type="Proteomes" id="UP000664859"/>
    </source>
</evidence>
<dbReference type="Proteomes" id="UP000664859">
    <property type="component" value="Unassembled WGS sequence"/>
</dbReference>
<protein>
    <submittedName>
        <fullName evidence="3">Cupin-like domain-containing protein</fullName>
    </submittedName>
</protein>
<dbReference type="OrthoDB" id="415358at2759"/>
<keyword evidence="4" id="KW-1185">Reference proteome</keyword>
<evidence type="ECO:0000259" key="2">
    <source>
        <dbReference type="PROSITE" id="PS51184"/>
    </source>
</evidence>
<feature type="compositionally biased region" description="Pro residues" evidence="1">
    <location>
        <begin position="230"/>
        <end position="239"/>
    </location>
</feature>
<name>A0A836CMX0_9STRA</name>
<evidence type="ECO:0000256" key="1">
    <source>
        <dbReference type="SAM" id="MobiDB-lite"/>
    </source>
</evidence>
<dbReference type="PANTHER" id="PTHR12461:SF102">
    <property type="entry name" value="LYSINE-SPECIFIC DEMETHYLASE JMJ31"/>
    <property type="match status" value="1"/>
</dbReference>
<dbReference type="SMART" id="SM00558">
    <property type="entry name" value="JmjC"/>
    <property type="match status" value="1"/>
</dbReference>
<dbReference type="Gene3D" id="2.60.120.650">
    <property type="entry name" value="Cupin"/>
    <property type="match status" value="1"/>
</dbReference>
<comment type="caution">
    <text evidence="3">The sequence shown here is derived from an EMBL/GenBank/DDBJ whole genome shotgun (WGS) entry which is preliminary data.</text>
</comment>
<dbReference type="InterPro" id="IPR003347">
    <property type="entry name" value="JmjC_dom"/>
</dbReference>
<dbReference type="EMBL" id="JAFCMP010000023">
    <property type="protein sequence ID" value="KAG5191138.1"/>
    <property type="molecule type" value="Genomic_DNA"/>
</dbReference>
<dbReference type="AlphaFoldDB" id="A0A836CMX0"/>
<proteinExistence type="predicted"/>
<gene>
    <name evidence="3" type="ORF">JKP88DRAFT_296599</name>
</gene>
<organism evidence="3 4">
    <name type="scientific">Tribonema minus</name>
    <dbReference type="NCBI Taxonomy" id="303371"/>
    <lineage>
        <taxon>Eukaryota</taxon>
        <taxon>Sar</taxon>
        <taxon>Stramenopiles</taxon>
        <taxon>Ochrophyta</taxon>
        <taxon>PX clade</taxon>
        <taxon>Xanthophyceae</taxon>
        <taxon>Tribonematales</taxon>
        <taxon>Tribonemataceae</taxon>
        <taxon>Tribonema</taxon>
    </lineage>
</organism>
<reference evidence="3" key="1">
    <citation type="submission" date="2021-02" db="EMBL/GenBank/DDBJ databases">
        <title>First Annotated Genome of the Yellow-green Alga Tribonema minus.</title>
        <authorList>
            <person name="Mahan K.M."/>
        </authorList>
    </citation>
    <scope>NUCLEOTIDE SEQUENCE</scope>
    <source>
        <strain evidence="3">UTEX B ZZ1240</strain>
    </source>
</reference>
<dbReference type="PANTHER" id="PTHR12461">
    <property type="entry name" value="HYPOXIA-INDUCIBLE FACTOR 1 ALPHA INHIBITOR-RELATED"/>
    <property type="match status" value="1"/>
</dbReference>
<feature type="domain" description="JmjC" evidence="2">
    <location>
        <begin position="17"/>
        <end position="167"/>
    </location>
</feature>
<feature type="region of interest" description="Disordered" evidence="1">
    <location>
        <begin position="226"/>
        <end position="253"/>
    </location>
</feature>
<evidence type="ECO:0000313" key="3">
    <source>
        <dbReference type="EMBL" id="KAG5191138.1"/>
    </source>
</evidence>
<dbReference type="SUPFAM" id="SSF51197">
    <property type="entry name" value="Clavaminate synthase-like"/>
    <property type="match status" value="1"/>
</dbReference>